<organism evidence="2 3">
    <name type="scientific">Streptomyces goshikiensis</name>
    <dbReference type="NCBI Taxonomy" id="1942"/>
    <lineage>
        <taxon>Bacteria</taxon>
        <taxon>Bacillati</taxon>
        <taxon>Actinomycetota</taxon>
        <taxon>Actinomycetes</taxon>
        <taxon>Kitasatosporales</taxon>
        <taxon>Streptomycetaceae</taxon>
        <taxon>Streptomyces</taxon>
    </lineage>
</organism>
<dbReference type="Proteomes" id="UP001432075">
    <property type="component" value="Chromosome"/>
</dbReference>
<proteinExistence type="predicted"/>
<name>A0ABZ1RF97_9ACTN</name>
<dbReference type="EMBL" id="CP108057">
    <property type="protein sequence ID" value="WUO45199.1"/>
    <property type="molecule type" value="Genomic_DNA"/>
</dbReference>
<evidence type="ECO:0000256" key="1">
    <source>
        <dbReference type="SAM" id="SignalP"/>
    </source>
</evidence>
<keyword evidence="3" id="KW-1185">Reference proteome</keyword>
<evidence type="ECO:0000313" key="2">
    <source>
        <dbReference type="EMBL" id="WUO45199.1"/>
    </source>
</evidence>
<sequence>MRNSMSAAGAATAAAIALAGLITAAGPAAAAAPGPAAAKACAPAVVKLADIAAGPAGAGNGGTVKAFGANGLIAGQSRGLPAYWTADGTAHAVPVPEGFQSGEVKAVNAKGLMVGALRRPGDYDHSFAFTYQQGAAAVALVNSATAPSTLTDVNDAGRVVGMDAGVPKEWLNGKVVRELPVPADAHPSTKIISVDGINKRGDIVGTALTYYWEDDVVTSKSFPVVWPAGGGYPPYSLRVWTDSDYTVGTRATGIDDLGRVVGHEDRSYRDWQERKPAAWKKPYDALPADPGRVGGFEHLTLDAISPTTNVSVGTAVTFVEGYANHIQAAYWPGKGSPLALPHPAGAAPDSRSEAFAASDDDRVGGTFYDWNTMTASAVVWTCASGQAYAPKA</sequence>
<accession>A0ABZ1RF97</accession>
<keyword evidence="1" id="KW-0732">Signal</keyword>
<reference evidence="2" key="1">
    <citation type="submission" date="2022-10" db="EMBL/GenBank/DDBJ databases">
        <title>The complete genomes of actinobacterial strains from the NBC collection.</title>
        <authorList>
            <person name="Joergensen T.S."/>
            <person name="Alvarez Arevalo M."/>
            <person name="Sterndorff E.B."/>
            <person name="Faurdal D."/>
            <person name="Vuksanovic O."/>
            <person name="Mourched A.-S."/>
            <person name="Charusanti P."/>
            <person name="Shaw S."/>
            <person name="Blin K."/>
            <person name="Weber T."/>
        </authorList>
    </citation>
    <scope>NUCLEOTIDE SEQUENCE</scope>
    <source>
        <strain evidence="2">NBC_00283</strain>
    </source>
</reference>
<feature type="chain" id="PRO_5047353271" evidence="1">
    <location>
        <begin position="31"/>
        <end position="392"/>
    </location>
</feature>
<evidence type="ECO:0000313" key="3">
    <source>
        <dbReference type="Proteomes" id="UP001432075"/>
    </source>
</evidence>
<protein>
    <submittedName>
        <fullName evidence="2">Uncharacterized protein</fullName>
    </submittedName>
</protein>
<dbReference type="RefSeq" id="WP_190030609.1">
    <property type="nucleotide sequence ID" value="NZ_BMVE01000003.1"/>
</dbReference>
<gene>
    <name evidence="2" type="ORF">OHU17_04835</name>
</gene>
<feature type="signal peptide" evidence="1">
    <location>
        <begin position="1"/>
        <end position="30"/>
    </location>
</feature>